<protein>
    <recommendedName>
        <fullName evidence="3">F-box domain-containing protein</fullName>
    </recommendedName>
</protein>
<proteinExistence type="predicted"/>
<sequence>MSEIPPEIVEQIVDELDDDGESLVACLSVSRAFHSRARYHLFQAVQLETSSDFYQFISLCDISPVIPGLVQSLKIFPRINPVPHLPLLPNVTSLHIGGHLHDEWQTNFPSTACLTLQELVLPSAESFRSWICAYPCLTSLSVMAVVIDRFTPMGPYALAQGPPLEYLSLAYVSDIVYCVLLGSARADISRFALHGIRKIRHTTTFPGDAACIDEILAATRETLQELDMKVQIFDPLHQFHEVVDISQVPSVNYRVISVKARVTDSIGWLSCCTHAESDRPAHMERLAIHVDLLDWLEELDFFQSLEPLDAILSDPRYCLLKVVQFNLRGEERHLSGEKCQIIRDAILMALPKLQALGRLVVKEEII</sequence>
<dbReference type="EMBL" id="JAUEPR010000018">
    <property type="protein sequence ID" value="KAK0477084.1"/>
    <property type="molecule type" value="Genomic_DNA"/>
</dbReference>
<accession>A0AA39P418</accession>
<dbReference type="Proteomes" id="UP001175227">
    <property type="component" value="Unassembled WGS sequence"/>
</dbReference>
<reference evidence="1" key="1">
    <citation type="submission" date="2023-06" db="EMBL/GenBank/DDBJ databases">
        <authorList>
            <consortium name="Lawrence Berkeley National Laboratory"/>
            <person name="Ahrendt S."/>
            <person name="Sahu N."/>
            <person name="Indic B."/>
            <person name="Wong-Bajracharya J."/>
            <person name="Merenyi Z."/>
            <person name="Ke H.-M."/>
            <person name="Monk M."/>
            <person name="Kocsube S."/>
            <person name="Drula E."/>
            <person name="Lipzen A."/>
            <person name="Balint B."/>
            <person name="Henrissat B."/>
            <person name="Andreopoulos B."/>
            <person name="Martin F.M."/>
            <person name="Harder C.B."/>
            <person name="Rigling D."/>
            <person name="Ford K.L."/>
            <person name="Foster G.D."/>
            <person name="Pangilinan J."/>
            <person name="Papanicolaou A."/>
            <person name="Barry K."/>
            <person name="LaButti K."/>
            <person name="Viragh M."/>
            <person name="Koriabine M."/>
            <person name="Yan M."/>
            <person name="Riley R."/>
            <person name="Champramary S."/>
            <person name="Plett K.L."/>
            <person name="Tsai I.J."/>
            <person name="Slot J."/>
            <person name="Sipos G."/>
            <person name="Plett J."/>
            <person name="Nagy L.G."/>
            <person name="Grigoriev I.V."/>
        </authorList>
    </citation>
    <scope>NUCLEOTIDE SEQUENCE</scope>
    <source>
        <strain evidence="1">ICMP 16352</strain>
    </source>
</reference>
<name>A0AA39P418_9AGAR</name>
<organism evidence="1 2">
    <name type="scientific">Armillaria novae-zelandiae</name>
    <dbReference type="NCBI Taxonomy" id="153914"/>
    <lineage>
        <taxon>Eukaryota</taxon>
        <taxon>Fungi</taxon>
        <taxon>Dikarya</taxon>
        <taxon>Basidiomycota</taxon>
        <taxon>Agaricomycotina</taxon>
        <taxon>Agaricomycetes</taxon>
        <taxon>Agaricomycetidae</taxon>
        <taxon>Agaricales</taxon>
        <taxon>Marasmiineae</taxon>
        <taxon>Physalacriaceae</taxon>
        <taxon>Armillaria</taxon>
    </lineage>
</organism>
<evidence type="ECO:0000313" key="2">
    <source>
        <dbReference type="Proteomes" id="UP001175227"/>
    </source>
</evidence>
<comment type="caution">
    <text evidence="1">The sequence shown here is derived from an EMBL/GenBank/DDBJ whole genome shotgun (WGS) entry which is preliminary data.</text>
</comment>
<evidence type="ECO:0008006" key="3">
    <source>
        <dbReference type="Google" id="ProtNLM"/>
    </source>
</evidence>
<dbReference type="AlphaFoldDB" id="A0AA39P418"/>
<keyword evidence="2" id="KW-1185">Reference proteome</keyword>
<gene>
    <name evidence="1" type="ORF">IW261DRAFT_1566555</name>
</gene>
<evidence type="ECO:0000313" key="1">
    <source>
        <dbReference type="EMBL" id="KAK0477084.1"/>
    </source>
</evidence>